<dbReference type="GeneID" id="11533599"/>
<evidence type="ECO:0000313" key="3">
    <source>
        <dbReference type="EMBL" id="CCE62281.1"/>
    </source>
</evidence>
<dbReference type="Pfam" id="PF05347">
    <property type="entry name" value="Complex1_LYR"/>
    <property type="match status" value="1"/>
</dbReference>
<dbReference type="OrthoDB" id="275715at2759"/>
<accession>G8BRA5</accession>
<dbReference type="GO" id="GO:1990221">
    <property type="term" value="C:L-cysteine desulfurase complex"/>
    <property type="evidence" value="ECO:0007669"/>
    <property type="project" value="EnsemblFungi"/>
</dbReference>
<proteinExistence type="inferred from homology"/>
<sequence length="92" mass="10851">MGAVGPTRIEVLHLYKQLIKNSRLFNDYNFREFFLRRSRESFKANKHLNDSQAIIDCYNRGLEDLSVLKRQSIISQLYTFDKLVVEPLKGSR</sequence>
<dbReference type="PANTHER" id="PTHR13166:SF7">
    <property type="entry name" value="LYR MOTIF-CONTAINING PROTEIN 4"/>
    <property type="match status" value="1"/>
</dbReference>
<protein>
    <recommendedName>
        <fullName evidence="2">Complex 1 LYR protein domain-containing protein</fullName>
    </recommendedName>
</protein>
<dbReference type="STRING" id="1071381.G8BRA5"/>
<dbReference type="GO" id="GO:0060090">
    <property type="term" value="F:molecular adaptor activity"/>
    <property type="evidence" value="ECO:0007669"/>
    <property type="project" value="EnsemblFungi"/>
</dbReference>
<name>G8BRA5_TETPH</name>
<dbReference type="InterPro" id="IPR008011">
    <property type="entry name" value="Complex1_LYR_dom"/>
</dbReference>
<dbReference type="GO" id="GO:0016226">
    <property type="term" value="P:iron-sulfur cluster assembly"/>
    <property type="evidence" value="ECO:0007669"/>
    <property type="project" value="EnsemblFungi"/>
</dbReference>
<dbReference type="KEGG" id="tpf:TPHA_0C01250"/>
<dbReference type="OMA" id="YTTDKLV"/>
<dbReference type="GO" id="GO:0031071">
    <property type="term" value="F:cysteine desulfurase activity"/>
    <property type="evidence" value="ECO:0007669"/>
    <property type="project" value="EnsemblFungi"/>
</dbReference>
<keyword evidence="4" id="KW-1185">Reference proteome</keyword>
<dbReference type="InterPro" id="IPR051522">
    <property type="entry name" value="ISC_assembly_LYR"/>
</dbReference>
<dbReference type="RefSeq" id="XP_003684715.1">
    <property type="nucleotide sequence ID" value="XM_003684667.1"/>
</dbReference>
<gene>
    <name evidence="3" type="primary">TPHA0C01250</name>
    <name evidence="3" type="ordered locus">TPHA_0C01250</name>
</gene>
<dbReference type="EMBL" id="HE612858">
    <property type="protein sequence ID" value="CCE62281.1"/>
    <property type="molecule type" value="Genomic_DNA"/>
</dbReference>
<organism evidence="3 4">
    <name type="scientific">Tetrapisispora phaffii (strain ATCC 24235 / CBS 4417 / NBRC 1672 / NRRL Y-8282 / UCD 70-5)</name>
    <name type="common">Yeast</name>
    <name type="synonym">Fabospora phaffii</name>
    <dbReference type="NCBI Taxonomy" id="1071381"/>
    <lineage>
        <taxon>Eukaryota</taxon>
        <taxon>Fungi</taxon>
        <taxon>Dikarya</taxon>
        <taxon>Ascomycota</taxon>
        <taxon>Saccharomycotina</taxon>
        <taxon>Saccharomycetes</taxon>
        <taxon>Saccharomycetales</taxon>
        <taxon>Saccharomycetaceae</taxon>
        <taxon>Tetrapisispora</taxon>
    </lineage>
</organism>
<evidence type="ECO:0000259" key="2">
    <source>
        <dbReference type="Pfam" id="PF05347"/>
    </source>
</evidence>
<evidence type="ECO:0000313" key="4">
    <source>
        <dbReference type="Proteomes" id="UP000005666"/>
    </source>
</evidence>
<dbReference type="CDD" id="cd20264">
    <property type="entry name" value="Complex1_LYR_LYRM4"/>
    <property type="match status" value="1"/>
</dbReference>
<dbReference type="PANTHER" id="PTHR13166">
    <property type="entry name" value="PROTEIN C6ORF149"/>
    <property type="match status" value="1"/>
</dbReference>
<reference evidence="3 4" key="1">
    <citation type="journal article" date="2011" name="Proc. Natl. Acad. Sci. U.S.A.">
        <title>Evolutionary erosion of yeast sex chromosomes by mating-type switching accidents.</title>
        <authorList>
            <person name="Gordon J.L."/>
            <person name="Armisen D."/>
            <person name="Proux-Wera E."/>
            <person name="Oheigeartaigh S.S."/>
            <person name="Byrne K.P."/>
            <person name="Wolfe K.H."/>
        </authorList>
    </citation>
    <scope>NUCLEOTIDE SEQUENCE [LARGE SCALE GENOMIC DNA]</scope>
    <source>
        <strain evidence="4">ATCC 24235 / CBS 4417 / NBRC 1672 / NRRL Y-8282 / UCD 70-5</strain>
    </source>
</reference>
<dbReference type="GO" id="GO:0005759">
    <property type="term" value="C:mitochondrial matrix"/>
    <property type="evidence" value="ECO:0007669"/>
    <property type="project" value="EnsemblFungi"/>
</dbReference>
<feature type="domain" description="Complex 1 LYR protein" evidence="2">
    <location>
        <begin position="10"/>
        <end position="66"/>
    </location>
</feature>
<evidence type="ECO:0000256" key="1">
    <source>
        <dbReference type="ARBA" id="ARBA00009508"/>
    </source>
</evidence>
<dbReference type="Proteomes" id="UP000005666">
    <property type="component" value="Chromosome 3"/>
</dbReference>
<comment type="similarity">
    <text evidence="1">Belongs to the complex I LYR family.</text>
</comment>
<dbReference type="InterPro" id="IPR045297">
    <property type="entry name" value="Complex1_LYR_LYRM4"/>
</dbReference>
<dbReference type="AlphaFoldDB" id="G8BRA5"/>
<dbReference type="HOGENOM" id="CLU_120076_2_1_1"/>
<dbReference type="eggNOG" id="KOG3801">
    <property type="taxonomic scope" value="Eukaryota"/>
</dbReference>